<proteinExistence type="predicted"/>
<name>A0A7W4PES8_9PROT</name>
<dbReference type="Proteomes" id="UP000555756">
    <property type="component" value="Unassembled WGS sequence"/>
</dbReference>
<reference evidence="1 2" key="1">
    <citation type="submission" date="2020-04" db="EMBL/GenBank/DDBJ databases">
        <title>Description of novel Gluconacetobacter.</title>
        <authorList>
            <person name="Sombolestani A."/>
        </authorList>
    </citation>
    <scope>NUCLEOTIDE SEQUENCE [LARGE SCALE GENOMIC DNA]</scope>
    <source>
        <strain evidence="1 2">LMG 21311</strain>
    </source>
</reference>
<dbReference type="RefSeq" id="WP_183119053.1">
    <property type="nucleotide sequence ID" value="NZ_JABEQF010000005.1"/>
</dbReference>
<keyword evidence="2" id="KW-1185">Reference proteome</keyword>
<evidence type="ECO:0000313" key="1">
    <source>
        <dbReference type="EMBL" id="MBB2189869.1"/>
    </source>
</evidence>
<organism evidence="1 2">
    <name type="scientific">Gluconacetobacter azotocaptans</name>
    <dbReference type="NCBI Taxonomy" id="142834"/>
    <lineage>
        <taxon>Bacteria</taxon>
        <taxon>Pseudomonadati</taxon>
        <taxon>Pseudomonadota</taxon>
        <taxon>Alphaproteobacteria</taxon>
        <taxon>Acetobacterales</taxon>
        <taxon>Acetobacteraceae</taxon>
        <taxon>Gluconacetobacter</taxon>
    </lineage>
</organism>
<dbReference type="EMBL" id="JABEQF010000005">
    <property type="protein sequence ID" value="MBB2189869.1"/>
    <property type="molecule type" value="Genomic_DNA"/>
</dbReference>
<protein>
    <submittedName>
        <fullName evidence="1">Uncharacterized protein</fullName>
    </submittedName>
</protein>
<evidence type="ECO:0000313" key="2">
    <source>
        <dbReference type="Proteomes" id="UP000555756"/>
    </source>
</evidence>
<accession>A0A7W4PES8</accession>
<dbReference type="AlphaFoldDB" id="A0A7W4PES8"/>
<sequence length="104" mass="11842">MTRRFDARAFHLSLADAVPPPALPPHLRALWHDARGEWGHAHGLVEDGATRPACRVHAYLHRREGDDANAAYWYRRAGESPCREPLDRERDALIRLYLEALPGI</sequence>
<comment type="caution">
    <text evidence="1">The sequence shown here is derived from an EMBL/GenBank/DDBJ whole genome shotgun (WGS) entry which is preliminary data.</text>
</comment>
<gene>
    <name evidence="1" type="ORF">HLH34_07795</name>
</gene>